<gene>
    <name evidence="2" type="ORF">CUN60_08750</name>
</gene>
<dbReference type="SUPFAM" id="SSF53335">
    <property type="entry name" value="S-adenosyl-L-methionine-dependent methyltransferases"/>
    <property type="match status" value="1"/>
</dbReference>
<dbReference type="RefSeq" id="WP_102951674.1">
    <property type="nucleotide sequence ID" value="NZ_CP024847.1"/>
</dbReference>
<dbReference type="AlphaFoldDB" id="A0A2I7N7E8"/>
<sequence>MKTEPTIINHFTDAAKAYDEKNQQLMPIAENMHFLIRLILKDAPVAARVLCVGVGTGAEILSLSMAFPEWTFVGVDPAIGMLEVCRERLEAAGVLPRCELIHGYVHDVPQGENFDIALSILVAHFVKREERLEFYRAMSNRLYPKGILIDAEISYDLDAQELPLMLKNWESIQSLMGATPESIANLSRVLREMLTVLPPVEVEQMLRQSGIQLPVRFFQSFMISGWYGVKA</sequence>
<dbReference type="GO" id="GO:0008168">
    <property type="term" value="F:methyltransferase activity"/>
    <property type="evidence" value="ECO:0007669"/>
    <property type="project" value="UniProtKB-KW"/>
</dbReference>
<dbReference type="Pfam" id="PF13649">
    <property type="entry name" value="Methyltransf_25"/>
    <property type="match status" value="1"/>
</dbReference>
<evidence type="ECO:0000259" key="1">
    <source>
        <dbReference type="Pfam" id="PF13649"/>
    </source>
</evidence>
<dbReference type="KEGG" id="nba:CUN60_08750"/>
<dbReference type="Gene3D" id="3.40.50.150">
    <property type="entry name" value="Vaccinia Virus protein VP39"/>
    <property type="match status" value="1"/>
</dbReference>
<dbReference type="CDD" id="cd02440">
    <property type="entry name" value="AdoMet_MTases"/>
    <property type="match status" value="1"/>
</dbReference>
<keyword evidence="2" id="KW-0808">Transferase</keyword>
<dbReference type="Proteomes" id="UP000236655">
    <property type="component" value="Chromosome"/>
</dbReference>
<keyword evidence="2" id="KW-0489">Methyltransferase</keyword>
<accession>A0A2I7N7E8</accession>
<protein>
    <submittedName>
        <fullName evidence="2">SAM-dependent methyltransferase</fullName>
    </submittedName>
</protein>
<reference evidence="3" key="1">
    <citation type="submission" date="2017-11" db="EMBL/GenBank/DDBJ databases">
        <authorList>
            <person name="Chan K.G."/>
            <person name="Lee L.S."/>
        </authorList>
    </citation>
    <scope>NUCLEOTIDE SEQUENCE [LARGE SCALE GENOMIC DNA]</scope>
    <source>
        <strain evidence="3">DSM 100970</strain>
    </source>
</reference>
<evidence type="ECO:0000313" key="2">
    <source>
        <dbReference type="EMBL" id="AUR52381.1"/>
    </source>
</evidence>
<organism evidence="2 3">
    <name type="scientific">Aquella oligotrophica</name>
    <dbReference type="NCBI Taxonomy" id="2067065"/>
    <lineage>
        <taxon>Bacteria</taxon>
        <taxon>Pseudomonadati</taxon>
        <taxon>Pseudomonadota</taxon>
        <taxon>Betaproteobacteria</taxon>
        <taxon>Neisseriales</taxon>
        <taxon>Neisseriaceae</taxon>
        <taxon>Aquella</taxon>
    </lineage>
</organism>
<name>A0A2I7N7E8_9NEIS</name>
<dbReference type="GO" id="GO:0032259">
    <property type="term" value="P:methylation"/>
    <property type="evidence" value="ECO:0007669"/>
    <property type="project" value="UniProtKB-KW"/>
</dbReference>
<dbReference type="InterPro" id="IPR029063">
    <property type="entry name" value="SAM-dependent_MTases_sf"/>
</dbReference>
<dbReference type="EMBL" id="CP024847">
    <property type="protein sequence ID" value="AUR52381.1"/>
    <property type="molecule type" value="Genomic_DNA"/>
</dbReference>
<dbReference type="PANTHER" id="PTHR43667">
    <property type="entry name" value="CYCLOPROPANE-FATTY-ACYL-PHOSPHOLIPID SYNTHASE"/>
    <property type="match status" value="1"/>
</dbReference>
<proteinExistence type="predicted"/>
<keyword evidence="3" id="KW-1185">Reference proteome</keyword>
<evidence type="ECO:0000313" key="3">
    <source>
        <dbReference type="Proteomes" id="UP000236655"/>
    </source>
</evidence>
<feature type="domain" description="Methyltransferase" evidence="1">
    <location>
        <begin position="49"/>
        <end position="146"/>
    </location>
</feature>
<dbReference type="InterPro" id="IPR041698">
    <property type="entry name" value="Methyltransf_25"/>
</dbReference>
<dbReference type="OrthoDB" id="8558926at2"/>
<dbReference type="InterPro" id="IPR050723">
    <property type="entry name" value="CFA/CMAS"/>
</dbReference>
<dbReference type="PANTHER" id="PTHR43667:SF2">
    <property type="entry name" value="FATTY ACID C-METHYL TRANSFERASE"/>
    <property type="match status" value="1"/>
</dbReference>